<keyword evidence="2" id="KW-1185">Reference proteome</keyword>
<accession>A0A7X9S0A2</accession>
<dbReference type="Pfam" id="PF07661">
    <property type="entry name" value="MORN_2"/>
    <property type="match status" value="2"/>
</dbReference>
<reference evidence="1 2" key="1">
    <citation type="submission" date="2020-04" db="EMBL/GenBank/DDBJ databases">
        <title>Flammeovirga sp. SR4, a novel species isolated from seawater.</title>
        <authorList>
            <person name="Wang X."/>
        </authorList>
    </citation>
    <scope>NUCLEOTIDE SEQUENCE [LARGE SCALE GENOMIC DNA]</scope>
    <source>
        <strain evidence="1 2">ATCC 23126</strain>
    </source>
</reference>
<dbReference type="Proteomes" id="UP000576082">
    <property type="component" value="Unassembled WGS sequence"/>
</dbReference>
<dbReference type="AlphaFoldDB" id="A0A7X9S0A2"/>
<evidence type="ECO:0000313" key="2">
    <source>
        <dbReference type="Proteomes" id="UP000576082"/>
    </source>
</evidence>
<organism evidence="1 2">
    <name type="scientific">Flammeovirga aprica JL-4</name>
    <dbReference type="NCBI Taxonomy" id="694437"/>
    <lineage>
        <taxon>Bacteria</taxon>
        <taxon>Pseudomonadati</taxon>
        <taxon>Bacteroidota</taxon>
        <taxon>Cytophagia</taxon>
        <taxon>Cytophagales</taxon>
        <taxon>Flammeovirgaceae</taxon>
        <taxon>Flammeovirga</taxon>
    </lineage>
</organism>
<dbReference type="SUPFAM" id="SSF82185">
    <property type="entry name" value="Histone H3 K4-specific methyltransferase SET7/9 N-terminal domain"/>
    <property type="match status" value="1"/>
</dbReference>
<proteinExistence type="predicted"/>
<evidence type="ECO:0000313" key="1">
    <source>
        <dbReference type="EMBL" id="NME71961.1"/>
    </source>
</evidence>
<gene>
    <name evidence="1" type="ORF">HHU12_28610</name>
</gene>
<dbReference type="InterPro" id="IPR011652">
    <property type="entry name" value="MORN_2"/>
</dbReference>
<dbReference type="Gene3D" id="2.20.110.10">
    <property type="entry name" value="Histone H3 K4-specific methyltransferase SET7/9 N-terminal domain"/>
    <property type="match status" value="1"/>
</dbReference>
<comment type="caution">
    <text evidence="1">The sequence shown here is derived from an EMBL/GenBank/DDBJ whole genome shotgun (WGS) entry which is preliminary data.</text>
</comment>
<dbReference type="RefSeq" id="WP_169660161.1">
    <property type="nucleotide sequence ID" value="NZ_JABANE010000124.1"/>
</dbReference>
<protein>
    <recommendedName>
        <fullName evidence="3">Toxin-antitoxin system YwqK family antitoxin</fullName>
    </recommendedName>
</protein>
<sequence>MKFNYWLLISVLFCVSACDQPTQNKEEKIVRASPFSDEIKEGLHIFKYDNSNKKRAEINYTKGLKDGLAKTYYKSGKLKQEINYVMGKKEGVAKMYHTNGTLYKEAFYKDNEVTTIKTGN</sequence>
<evidence type="ECO:0008006" key="3">
    <source>
        <dbReference type="Google" id="ProtNLM"/>
    </source>
</evidence>
<dbReference type="EMBL" id="JABANE010000124">
    <property type="protein sequence ID" value="NME71961.1"/>
    <property type="molecule type" value="Genomic_DNA"/>
</dbReference>
<name>A0A7X9S0A2_9BACT</name>